<evidence type="ECO:0000313" key="12">
    <source>
        <dbReference type="EMBL" id="SFS09003.1"/>
    </source>
</evidence>
<dbReference type="GO" id="GO:0005829">
    <property type="term" value="C:cytosol"/>
    <property type="evidence" value="ECO:0007669"/>
    <property type="project" value="InterPro"/>
</dbReference>
<dbReference type="InterPro" id="IPR036440">
    <property type="entry name" value="Peptidase_C15-like_sf"/>
</dbReference>
<proteinExistence type="inferred from homology"/>
<dbReference type="Gene3D" id="3.30.530.20">
    <property type="match status" value="1"/>
</dbReference>
<evidence type="ECO:0000256" key="7">
    <source>
        <dbReference type="ARBA" id="ARBA00022807"/>
    </source>
</evidence>
<evidence type="ECO:0000313" key="13">
    <source>
        <dbReference type="Proteomes" id="UP000198506"/>
    </source>
</evidence>
<dbReference type="GO" id="GO:0016920">
    <property type="term" value="F:pyroglutamyl-peptidase activity"/>
    <property type="evidence" value="ECO:0007669"/>
    <property type="project" value="InterPro"/>
</dbReference>
<dbReference type="PANTHER" id="PTHR23402:SF1">
    <property type="entry name" value="PYROGLUTAMYL-PEPTIDASE I"/>
    <property type="match status" value="1"/>
</dbReference>
<evidence type="ECO:0000256" key="8">
    <source>
        <dbReference type="ARBA" id="ARBA00030836"/>
    </source>
</evidence>
<evidence type="ECO:0000256" key="9">
    <source>
        <dbReference type="ARBA" id="ARBA00031559"/>
    </source>
</evidence>
<evidence type="ECO:0000256" key="5">
    <source>
        <dbReference type="ARBA" id="ARBA00022670"/>
    </source>
</evidence>
<dbReference type="Gene3D" id="3.40.630.20">
    <property type="entry name" value="Peptidase C15, pyroglutamyl peptidase I-like"/>
    <property type="match status" value="1"/>
</dbReference>
<organism evidence="12 13">
    <name type="scientific">Agrococcus baldri</name>
    <dbReference type="NCBI Taxonomy" id="153730"/>
    <lineage>
        <taxon>Bacteria</taxon>
        <taxon>Bacillati</taxon>
        <taxon>Actinomycetota</taxon>
        <taxon>Actinomycetes</taxon>
        <taxon>Micrococcales</taxon>
        <taxon>Microbacteriaceae</taxon>
        <taxon>Agrococcus</taxon>
    </lineage>
</organism>
<keyword evidence="5" id="KW-0645">Protease</keyword>
<dbReference type="AlphaFoldDB" id="A0AA94HM02"/>
<dbReference type="Proteomes" id="UP000198506">
    <property type="component" value="Unassembled WGS sequence"/>
</dbReference>
<dbReference type="SUPFAM" id="SSF53182">
    <property type="entry name" value="Pyrrolidone carboxyl peptidase (pyroglutamate aminopeptidase)"/>
    <property type="match status" value="1"/>
</dbReference>
<feature type="region of interest" description="Disordered" evidence="10">
    <location>
        <begin position="91"/>
        <end position="113"/>
    </location>
</feature>
<keyword evidence="4" id="KW-0963">Cytoplasm</keyword>
<accession>A0AA94HM02</accession>
<sequence length="395" mass="40822">MKMLVTGFEPFGGDPENASHEAVRRLADAWAADPQAGVELVTGVLPVAFAAAGPALTALVDEHAPDAVLAVGEAGSRSAITPERWAVNADDARIPDNGGDQPRGTVIDPEGPARRESAFDADALASAVLAVGLPADASEDAGRFLCNHVAYLVAGLRRDGAPIPGGFVHVPAVRSSGTATVGAETDAPAARSALATETGTDASRDASALTHDGEALTFDDLALGLAAMVRAVASGDAQRASTRETGRVDRASTVIDAAPEVVYEALLDPVALAAWLPPEGATGTIEHMDAREGGGFRAVLRFADPADTKTDATTDVSQVRFVELVPGSRVEQTVTFDSGEERFRGEMRMTWRLEPVEAGTRVTVAATDVPAGISQSDHELGLGSSLANLARHLAR</sequence>
<dbReference type="EMBL" id="FOZN01000002">
    <property type="protein sequence ID" value="SFS09003.1"/>
    <property type="molecule type" value="Genomic_DNA"/>
</dbReference>
<keyword evidence="13" id="KW-1185">Reference proteome</keyword>
<dbReference type="SUPFAM" id="SSF55961">
    <property type="entry name" value="Bet v1-like"/>
    <property type="match status" value="1"/>
</dbReference>
<dbReference type="InterPro" id="IPR013538">
    <property type="entry name" value="ASHA1/2-like_C"/>
</dbReference>
<keyword evidence="6" id="KW-0378">Hydrolase</keyword>
<dbReference type="InterPro" id="IPR016125">
    <property type="entry name" value="Peptidase_C15-like"/>
</dbReference>
<evidence type="ECO:0000256" key="6">
    <source>
        <dbReference type="ARBA" id="ARBA00022801"/>
    </source>
</evidence>
<dbReference type="CDD" id="cd00501">
    <property type="entry name" value="Peptidase_C15"/>
    <property type="match status" value="1"/>
</dbReference>
<dbReference type="PANTHER" id="PTHR23402">
    <property type="entry name" value="PROTEASE FAMILY C15 PYROGLUTAMYL-PEPTIDASE I-RELATED"/>
    <property type="match status" value="1"/>
</dbReference>
<dbReference type="InterPro" id="IPR023393">
    <property type="entry name" value="START-like_dom_sf"/>
</dbReference>
<comment type="similarity">
    <text evidence="1">Belongs to the peptidase C15 family.</text>
</comment>
<evidence type="ECO:0000256" key="2">
    <source>
        <dbReference type="ARBA" id="ARBA00006817"/>
    </source>
</evidence>
<dbReference type="Pfam" id="PF08327">
    <property type="entry name" value="AHSA1"/>
    <property type="match status" value="1"/>
</dbReference>
<comment type="similarity">
    <text evidence="2">Belongs to the AHA1 family.</text>
</comment>
<comment type="caution">
    <text evidence="12">The sequence shown here is derived from an EMBL/GenBank/DDBJ whole genome shotgun (WGS) entry which is preliminary data.</text>
</comment>
<dbReference type="PRINTS" id="PR00706">
    <property type="entry name" value="PYROGLUPTASE"/>
</dbReference>
<evidence type="ECO:0000256" key="10">
    <source>
        <dbReference type="SAM" id="MobiDB-lite"/>
    </source>
</evidence>
<protein>
    <recommendedName>
        <fullName evidence="3">Pyrrolidone-carboxylate peptidase</fullName>
    </recommendedName>
    <alternativeName>
        <fullName evidence="8">5-oxoprolyl-peptidase</fullName>
    </alternativeName>
    <alternativeName>
        <fullName evidence="9">Pyroglutamyl-peptidase I</fullName>
    </alternativeName>
</protein>
<gene>
    <name evidence="12" type="ORF">SAMN04487783_1195</name>
</gene>
<dbReference type="InterPro" id="IPR000816">
    <property type="entry name" value="Peptidase_C15"/>
</dbReference>
<reference evidence="12 13" key="1">
    <citation type="submission" date="2016-10" db="EMBL/GenBank/DDBJ databases">
        <authorList>
            <person name="Varghese N."/>
            <person name="Submissions S."/>
        </authorList>
    </citation>
    <scope>NUCLEOTIDE SEQUENCE [LARGE SCALE GENOMIC DNA]</scope>
    <source>
        <strain evidence="12 13">IAM 15147</strain>
    </source>
</reference>
<evidence type="ECO:0000256" key="3">
    <source>
        <dbReference type="ARBA" id="ARBA00019191"/>
    </source>
</evidence>
<evidence type="ECO:0000259" key="11">
    <source>
        <dbReference type="Pfam" id="PF08327"/>
    </source>
</evidence>
<feature type="domain" description="Activator of Hsp90 ATPase homologue 1/2-like C-terminal" evidence="11">
    <location>
        <begin position="256"/>
        <end position="393"/>
    </location>
</feature>
<dbReference type="RefSeq" id="WP_318255361.1">
    <property type="nucleotide sequence ID" value="NZ_FOZN01000002.1"/>
</dbReference>
<dbReference type="Pfam" id="PF01470">
    <property type="entry name" value="Peptidase_C15"/>
    <property type="match status" value="1"/>
</dbReference>
<evidence type="ECO:0000256" key="4">
    <source>
        <dbReference type="ARBA" id="ARBA00022490"/>
    </source>
</evidence>
<evidence type="ECO:0000256" key="1">
    <source>
        <dbReference type="ARBA" id="ARBA00006641"/>
    </source>
</evidence>
<keyword evidence="7" id="KW-0788">Thiol protease</keyword>
<dbReference type="GO" id="GO:0006508">
    <property type="term" value="P:proteolysis"/>
    <property type="evidence" value="ECO:0007669"/>
    <property type="project" value="UniProtKB-KW"/>
</dbReference>
<name>A0AA94HM02_9MICO</name>